<proteinExistence type="predicted"/>
<dbReference type="STRING" id="1182545.A0A072PZW3"/>
<dbReference type="OrthoDB" id="5578329at2759"/>
<dbReference type="EMBL" id="AMGV01000002">
    <property type="protein sequence ID" value="KEF61185.1"/>
    <property type="molecule type" value="Genomic_DNA"/>
</dbReference>
<feature type="region of interest" description="Disordered" evidence="1">
    <location>
        <begin position="1"/>
        <end position="64"/>
    </location>
</feature>
<keyword evidence="3" id="KW-1185">Reference proteome</keyword>
<feature type="non-terminal residue" evidence="2">
    <location>
        <position position="123"/>
    </location>
</feature>
<gene>
    <name evidence="2" type="ORF">A1O9_02750</name>
</gene>
<feature type="compositionally biased region" description="Low complexity" evidence="1">
    <location>
        <begin position="23"/>
        <end position="37"/>
    </location>
</feature>
<accession>A0A072PZW3</accession>
<dbReference type="AlphaFoldDB" id="A0A072PZW3"/>
<dbReference type="InterPro" id="IPR007727">
    <property type="entry name" value="Spo12"/>
</dbReference>
<evidence type="ECO:0000313" key="3">
    <source>
        <dbReference type="Proteomes" id="UP000027920"/>
    </source>
</evidence>
<dbReference type="GeneID" id="25277691"/>
<organism evidence="2 3">
    <name type="scientific">Exophiala aquamarina CBS 119918</name>
    <dbReference type="NCBI Taxonomy" id="1182545"/>
    <lineage>
        <taxon>Eukaryota</taxon>
        <taxon>Fungi</taxon>
        <taxon>Dikarya</taxon>
        <taxon>Ascomycota</taxon>
        <taxon>Pezizomycotina</taxon>
        <taxon>Eurotiomycetes</taxon>
        <taxon>Chaetothyriomycetidae</taxon>
        <taxon>Chaetothyriales</taxon>
        <taxon>Herpotrichiellaceae</taxon>
        <taxon>Exophiala</taxon>
    </lineage>
</organism>
<feature type="non-terminal residue" evidence="2">
    <location>
        <position position="1"/>
    </location>
</feature>
<name>A0A072PZW3_9EURO</name>
<evidence type="ECO:0000313" key="2">
    <source>
        <dbReference type="EMBL" id="KEF61185.1"/>
    </source>
</evidence>
<dbReference type="Pfam" id="PF05032">
    <property type="entry name" value="Spo12"/>
    <property type="match status" value="1"/>
</dbReference>
<reference evidence="2 3" key="1">
    <citation type="submission" date="2013-03" db="EMBL/GenBank/DDBJ databases">
        <title>The Genome Sequence of Exophiala aquamarina CBS 119918.</title>
        <authorList>
            <consortium name="The Broad Institute Genomics Platform"/>
            <person name="Cuomo C."/>
            <person name="de Hoog S."/>
            <person name="Gorbushina A."/>
            <person name="Walker B."/>
            <person name="Young S.K."/>
            <person name="Zeng Q."/>
            <person name="Gargeya S."/>
            <person name="Fitzgerald M."/>
            <person name="Haas B."/>
            <person name="Abouelleil A."/>
            <person name="Allen A.W."/>
            <person name="Alvarado L."/>
            <person name="Arachchi H.M."/>
            <person name="Berlin A.M."/>
            <person name="Chapman S.B."/>
            <person name="Gainer-Dewar J."/>
            <person name="Goldberg J."/>
            <person name="Griggs A."/>
            <person name="Gujja S."/>
            <person name="Hansen M."/>
            <person name="Howarth C."/>
            <person name="Imamovic A."/>
            <person name="Ireland A."/>
            <person name="Larimer J."/>
            <person name="McCowan C."/>
            <person name="Murphy C."/>
            <person name="Pearson M."/>
            <person name="Poon T.W."/>
            <person name="Priest M."/>
            <person name="Roberts A."/>
            <person name="Saif S."/>
            <person name="Shea T."/>
            <person name="Sisk P."/>
            <person name="Sykes S."/>
            <person name="Wortman J."/>
            <person name="Nusbaum C."/>
            <person name="Birren B."/>
        </authorList>
    </citation>
    <scope>NUCLEOTIDE SEQUENCE [LARGE SCALE GENOMIC DNA]</scope>
    <source>
        <strain evidence="2 3">CBS 119918</strain>
    </source>
</reference>
<dbReference type="VEuPathDB" id="FungiDB:A1O9_02750"/>
<comment type="caution">
    <text evidence="2">The sequence shown here is derived from an EMBL/GenBank/DDBJ whole genome shotgun (WGS) entry which is preliminary data.</text>
</comment>
<feature type="compositionally biased region" description="Polar residues" evidence="1">
    <location>
        <begin position="1"/>
        <end position="16"/>
    </location>
</feature>
<protein>
    <submittedName>
        <fullName evidence="2">Uncharacterized protein</fullName>
    </submittedName>
</protein>
<dbReference type="RefSeq" id="XP_013263775.1">
    <property type="nucleotide sequence ID" value="XM_013408321.1"/>
</dbReference>
<evidence type="ECO:0000256" key="1">
    <source>
        <dbReference type="SAM" id="MobiDB-lite"/>
    </source>
</evidence>
<sequence length="123" mass="13507">RSQTPEIKTMSPSKATNALCERSPNTSSPSPTKSQSPEKAIKTQSGVNMNEKPIPRFDLNTNTTIGRDTRATTTYISPSDAIRSPTTKKLSEIKGKRFQNAKPQNLFAKTLAMQGLKKAQVQE</sequence>
<dbReference type="Proteomes" id="UP000027920">
    <property type="component" value="Unassembled WGS sequence"/>
</dbReference>
<dbReference type="HOGENOM" id="CLU_132226_0_0_1"/>